<dbReference type="OrthoDB" id="2419552at2759"/>
<protein>
    <submittedName>
        <fullName evidence="2">3432_t:CDS:1</fullName>
    </submittedName>
</protein>
<dbReference type="Proteomes" id="UP000789508">
    <property type="component" value="Unassembled WGS sequence"/>
</dbReference>
<evidence type="ECO:0000313" key="3">
    <source>
        <dbReference type="Proteomes" id="UP000789508"/>
    </source>
</evidence>
<feature type="signal peptide" evidence="1">
    <location>
        <begin position="1"/>
        <end position="22"/>
    </location>
</feature>
<dbReference type="EMBL" id="CAJVPS010003118">
    <property type="protein sequence ID" value="CAG8582717.1"/>
    <property type="molecule type" value="Genomic_DNA"/>
</dbReference>
<dbReference type="AlphaFoldDB" id="A0A9N9G5W6"/>
<sequence>MKLQSIILSLTVSLASVIHAQACTIFLRGTAYTSQTGDVGGGCFGLGADNFLQEVRASDPGTTYTFFPNYGCQGNPIGSGMDDTFFPYIQPSSVRLVCPRGT</sequence>
<comment type="caution">
    <text evidence="2">The sequence shown here is derived from an EMBL/GenBank/DDBJ whole genome shotgun (WGS) entry which is preliminary data.</text>
</comment>
<reference evidence="2" key="1">
    <citation type="submission" date="2021-06" db="EMBL/GenBank/DDBJ databases">
        <authorList>
            <person name="Kallberg Y."/>
            <person name="Tangrot J."/>
            <person name="Rosling A."/>
        </authorList>
    </citation>
    <scope>NUCLEOTIDE SEQUENCE</scope>
    <source>
        <strain evidence="2">FL130A</strain>
    </source>
</reference>
<evidence type="ECO:0000313" key="2">
    <source>
        <dbReference type="EMBL" id="CAG8582717.1"/>
    </source>
</evidence>
<keyword evidence="3" id="KW-1185">Reference proteome</keyword>
<name>A0A9N9G5W6_9GLOM</name>
<keyword evidence="1" id="KW-0732">Signal</keyword>
<proteinExistence type="predicted"/>
<feature type="chain" id="PRO_5040338572" evidence="1">
    <location>
        <begin position="23"/>
        <end position="102"/>
    </location>
</feature>
<evidence type="ECO:0000256" key="1">
    <source>
        <dbReference type="SAM" id="SignalP"/>
    </source>
</evidence>
<gene>
    <name evidence="2" type="ORF">ALEPTO_LOCUS7339</name>
</gene>
<organism evidence="2 3">
    <name type="scientific">Ambispora leptoticha</name>
    <dbReference type="NCBI Taxonomy" id="144679"/>
    <lineage>
        <taxon>Eukaryota</taxon>
        <taxon>Fungi</taxon>
        <taxon>Fungi incertae sedis</taxon>
        <taxon>Mucoromycota</taxon>
        <taxon>Glomeromycotina</taxon>
        <taxon>Glomeromycetes</taxon>
        <taxon>Archaeosporales</taxon>
        <taxon>Ambisporaceae</taxon>
        <taxon>Ambispora</taxon>
    </lineage>
</organism>
<accession>A0A9N9G5W6</accession>